<protein>
    <recommendedName>
        <fullName evidence="2">histidine kinase</fullName>
        <ecNumber evidence="2">2.7.13.3</ecNumber>
    </recommendedName>
</protein>
<dbReference type="Gene3D" id="1.20.5.1930">
    <property type="match status" value="1"/>
</dbReference>
<evidence type="ECO:0000256" key="1">
    <source>
        <dbReference type="ARBA" id="ARBA00000085"/>
    </source>
</evidence>
<keyword evidence="9" id="KW-0472">Membrane</keyword>
<dbReference type="Proteomes" id="UP000192393">
    <property type="component" value="Unassembled WGS sequence"/>
</dbReference>
<dbReference type="GO" id="GO:0046983">
    <property type="term" value="F:protein dimerization activity"/>
    <property type="evidence" value="ECO:0007669"/>
    <property type="project" value="InterPro"/>
</dbReference>
<dbReference type="InterPro" id="IPR011712">
    <property type="entry name" value="Sig_transdc_His_kin_sub3_dim/P"/>
</dbReference>
<keyword evidence="9" id="KW-1133">Transmembrane helix</keyword>
<evidence type="ECO:0000313" key="12">
    <source>
        <dbReference type="EMBL" id="SMC32916.1"/>
    </source>
</evidence>
<dbReference type="RefSeq" id="WP_084015370.1">
    <property type="nucleotide sequence ID" value="NZ_FWXS01000001.1"/>
</dbReference>
<gene>
    <name evidence="12" type="ORF">SAMN06296427_101155</name>
</gene>
<dbReference type="PANTHER" id="PTHR24421:SF10">
    <property type="entry name" value="NITRATE_NITRITE SENSOR PROTEIN NARQ"/>
    <property type="match status" value="1"/>
</dbReference>
<dbReference type="AlphaFoldDB" id="A0A1W1Y9U1"/>
<evidence type="ECO:0000256" key="2">
    <source>
        <dbReference type="ARBA" id="ARBA00012438"/>
    </source>
</evidence>
<dbReference type="InterPro" id="IPR036890">
    <property type="entry name" value="HATPase_C_sf"/>
</dbReference>
<dbReference type="Pfam" id="PF02518">
    <property type="entry name" value="HATPase_c"/>
    <property type="match status" value="1"/>
</dbReference>
<accession>A0A1W1Y9U1</accession>
<dbReference type="STRING" id="1434700.SAMN06296427_101155"/>
<sequence length="264" mass="31023">MNELPYEIKLTYIIVIAIMLLFVGFIIFVVMTYNRKQLLFLKEKQLREAEYQNSLLHEELKRQQAIQKERERISHDMHDELGAGISALKLQVEFLKQKVSEEETQQDMHELLQTAESMNLSMREMLWSLNVENDNLGNFVQYLCNYAENFFRKTNIQLNCIYSEINPEKNISSEIRRNLLLCVKEALNNIYKHAQANQITIEFHQLETSFSIDIKDNGKGLPADLQYGNGFSNMKIRMRNISGKFEFIPRVNGLHLQFSFPIPH</sequence>
<dbReference type="EMBL" id="FWXS01000001">
    <property type="protein sequence ID" value="SMC32916.1"/>
    <property type="molecule type" value="Genomic_DNA"/>
</dbReference>
<evidence type="ECO:0000256" key="3">
    <source>
        <dbReference type="ARBA" id="ARBA00022553"/>
    </source>
</evidence>
<feature type="domain" description="Histidine kinase/HSP90-like ATPase" evidence="10">
    <location>
        <begin position="177"/>
        <end position="233"/>
    </location>
</feature>
<dbReference type="GO" id="GO:0005524">
    <property type="term" value="F:ATP binding"/>
    <property type="evidence" value="ECO:0007669"/>
    <property type="project" value="UniProtKB-KW"/>
</dbReference>
<keyword evidence="13" id="KW-1185">Reference proteome</keyword>
<keyword evidence="6 12" id="KW-0418">Kinase</keyword>
<name>A0A1W1Y9U1_9FLAO</name>
<evidence type="ECO:0000259" key="11">
    <source>
        <dbReference type="Pfam" id="PF07730"/>
    </source>
</evidence>
<evidence type="ECO:0000259" key="10">
    <source>
        <dbReference type="Pfam" id="PF02518"/>
    </source>
</evidence>
<evidence type="ECO:0000256" key="6">
    <source>
        <dbReference type="ARBA" id="ARBA00022777"/>
    </source>
</evidence>
<evidence type="ECO:0000313" key="13">
    <source>
        <dbReference type="Proteomes" id="UP000192393"/>
    </source>
</evidence>
<dbReference type="GO" id="GO:0000155">
    <property type="term" value="F:phosphorelay sensor kinase activity"/>
    <property type="evidence" value="ECO:0007669"/>
    <property type="project" value="InterPro"/>
</dbReference>
<organism evidence="12 13">
    <name type="scientific">Moheibacter sediminis</name>
    <dbReference type="NCBI Taxonomy" id="1434700"/>
    <lineage>
        <taxon>Bacteria</taxon>
        <taxon>Pseudomonadati</taxon>
        <taxon>Bacteroidota</taxon>
        <taxon>Flavobacteriia</taxon>
        <taxon>Flavobacteriales</taxon>
        <taxon>Weeksellaceae</taxon>
        <taxon>Moheibacter</taxon>
    </lineage>
</organism>
<dbReference type="GO" id="GO:0016020">
    <property type="term" value="C:membrane"/>
    <property type="evidence" value="ECO:0007669"/>
    <property type="project" value="InterPro"/>
</dbReference>
<dbReference type="Gene3D" id="3.30.565.10">
    <property type="entry name" value="Histidine kinase-like ATPase, C-terminal domain"/>
    <property type="match status" value="1"/>
</dbReference>
<dbReference type="OrthoDB" id="9778366at2"/>
<dbReference type="CDD" id="cd16917">
    <property type="entry name" value="HATPase_UhpB-NarQ-NarX-like"/>
    <property type="match status" value="1"/>
</dbReference>
<keyword evidence="7" id="KW-0067">ATP-binding</keyword>
<dbReference type="InterPro" id="IPR050482">
    <property type="entry name" value="Sensor_HK_TwoCompSys"/>
</dbReference>
<evidence type="ECO:0000256" key="4">
    <source>
        <dbReference type="ARBA" id="ARBA00022679"/>
    </source>
</evidence>
<dbReference type="EC" id="2.7.13.3" evidence="2"/>
<dbReference type="SUPFAM" id="SSF55874">
    <property type="entry name" value="ATPase domain of HSP90 chaperone/DNA topoisomerase II/histidine kinase"/>
    <property type="match status" value="1"/>
</dbReference>
<evidence type="ECO:0000256" key="9">
    <source>
        <dbReference type="SAM" id="Phobius"/>
    </source>
</evidence>
<feature type="transmembrane region" description="Helical" evidence="9">
    <location>
        <begin position="12"/>
        <end position="33"/>
    </location>
</feature>
<feature type="domain" description="Signal transduction histidine kinase subgroup 3 dimerisation and phosphoacceptor" evidence="11">
    <location>
        <begin position="69"/>
        <end position="130"/>
    </location>
</feature>
<evidence type="ECO:0000256" key="7">
    <source>
        <dbReference type="ARBA" id="ARBA00022840"/>
    </source>
</evidence>
<evidence type="ECO:0000256" key="8">
    <source>
        <dbReference type="ARBA" id="ARBA00023012"/>
    </source>
</evidence>
<keyword evidence="3" id="KW-0597">Phosphoprotein</keyword>
<keyword evidence="5" id="KW-0547">Nucleotide-binding</keyword>
<keyword evidence="9" id="KW-0812">Transmembrane</keyword>
<keyword evidence="8" id="KW-0902">Two-component regulatory system</keyword>
<dbReference type="InterPro" id="IPR003594">
    <property type="entry name" value="HATPase_dom"/>
</dbReference>
<comment type="catalytic activity">
    <reaction evidence="1">
        <text>ATP + protein L-histidine = ADP + protein N-phospho-L-histidine.</text>
        <dbReference type="EC" id="2.7.13.3"/>
    </reaction>
</comment>
<evidence type="ECO:0000256" key="5">
    <source>
        <dbReference type="ARBA" id="ARBA00022741"/>
    </source>
</evidence>
<proteinExistence type="predicted"/>
<keyword evidence="4" id="KW-0808">Transferase</keyword>
<dbReference type="Pfam" id="PF07730">
    <property type="entry name" value="HisKA_3"/>
    <property type="match status" value="1"/>
</dbReference>
<reference evidence="12 13" key="1">
    <citation type="submission" date="2017-04" db="EMBL/GenBank/DDBJ databases">
        <authorList>
            <person name="Afonso C.L."/>
            <person name="Miller P.J."/>
            <person name="Scott M.A."/>
            <person name="Spackman E."/>
            <person name="Goraichik I."/>
            <person name="Dimitrov K.M."/>
            <person name="Suarez D.L."/>
            <person name="Swayne D.E."/>
        </authorList>
    </citation>
    <scope>NUCLEOTIDE SEQUENCE [LARGE SCALE GENOMIC DNA]</scope>
    <source>
        <strain evidence="12 13">CGMCC 1.12708</strain>
    </source>
</reference>
<dbReference type="PANTHER" id="PTHR24421">
    <property type="entry name" value="NITRATE/NITRITE SENSOR PROTEIN NARX-RELATED"/>
    <property type="match status" value="1"/>
</dbReference>